<feature type="non-terminal residue" evidence="1">
    <location>
        <position position="1"/>
    </location>
</feature>
<dbReference type="EMBL" id="MU118069">
    <property type="protein sequence ID" value="KAF9646053.1"/>
    <property type="molecule type" value="Genomic_DNA"/>
</dbReference>
<keyword evidence="2" id="KW-1185">Reference proteome</keyword>
<reference evidence="1" key="2">
    <citation type="journal article" date="2020" name="Nat. Commun.">
        <title>Large-scale genome sequencing of mycorrhizal fungi provides insights into the early evolution of symbiotic traits.</title>
        <authorList>
            <person name="Miyauchi S."/>
            <person name="Kiss E."/>
            <person name="Kuo A."/>
            <person name="Drula E."/>
            <person name="Kohler A."/>
            <person name="Sanchez-Garcia M."/>
            <person name="Morin E."/>
            <person name="Andreopoulos B."/>
            <person name="Barry K.W."/>
            <person name="Bonito G."/>
            <person name="Buee M."/>
            <person name="Carver A."/>
            <person name="Chen C."/>
            <person name="Cichocki N."/>
            <person name="Clum A."/>
            <person name="Culley D."/>
            <person name="Crous P.W."/>
            <person name="Fauchery L."/>
            <person name="Girlanda M."/>
            <person name="Hayes R.D."/>
            <person name="Keri Z."/>
            <person name="LaButti K."/>
            <person name="Lipzen A."/>
            <person name="Lombard V."/>
            <person name="Magnuson J."/>
            <person name="Maillard F."/>
            <person name="Murat C."/>
            <person name="Nolan M."/>
            <person name="Ohm R.A."/>
            <person name="Pangilinan J."/>
            <person name="Pereira M.F."/>
            <person name="Perotto S."/>
            <person name="Peter M."/>
            <person name="Pfister S."/>
            <person name="Riley R."/>
            <person name="Sitrit Y."/>
            <person name="Stielow J.B."/>
            <person name="Szollosi G."/>
            <person name="Zifcakova L."/>
            <person name="Stursova M."/>
            <person name="Spatafora J.W."/>
            <person name="Tedersoo L."/>
            <person name="Vaario L.M."/>
            <person name="Yamada A."/>
            <person name="Yan M."/>
            <person name="Wang P."/>
            <person name="Xu J."/>
            <person name="Bruns T."/>
            <person name="Baldrian P."/>
            <person name="Vilgalys R."/>
            <person name="Dunand C."/>
            <person name="Henrissat B."/>
            <person name="Grigoriev I.V."/>
            <person name="Hibbett D."/>
            <person name="Nagy L.G."/>
            <person name="Martin F.M."/>
        </authorList>
    </citation>
    <scope>NUCLEOTIDE SEQUENCE</scope>
    <source>
        <strain evidence="1">P2</strain>
    </source>
</reference>
<proteinExistence type="predicted"/>
<sequence>AITPHDTFYLDDGSVEVVCGMILFRVHTSTLSFHSPVLRRMLSPANLTAAESPNGCPRIVSSDTSVDFVTLLKAIYLPGFPERNKVPDFSTFSSLLRVSTKYEMPNLRAQLLETIYNAYPENFEA</sequence>
<reference evidence="1" key="1">
    <citation type="submission" date="2019-10" db="EMBL/GenBank/DDBJ databases">
        <authorList>
            <consortium name="DOE Joint Genome Institute"/>
            <person name="Kuo A."/>
            <person name="Miyauchi S."/>
            <person name="Kiss E."/>
            <person name="Drula E."/>
            <person name="Kohler A."/>
            <person name="Sanchez-Garcia M."/>
            <person name="Andreopoulos B."/>
            <person name="Barry K.W."/>
            <person name="Bonito G."/>
            <person name="Buee M."/>
            <person name="Carver A."/>
            <person name="Chen C."/>
            <person name="Cichocki N."/>
            <person name="Clum A."/>
            <person name="Culley D."/>
            <person name="Crous P.W."/>
            <person name="Fauchery L."/>
            <person name="Girlanda M."/>
            <person name="Hayes R."/>
            <person name="Keri Z."/>
            <person name="Labutti K."/>
            <person name="Lipzen A."/>
            <person name="Lombard V."/>
            <person name="Magnuson J."/>
            <person name="Maillard F."/>
            <person name="Morin E."/>
            <person name="Murat C."/>
            <person name="Nolan M."/>
            <person name="Ohm R."/>
            <person name="Pangilinan J."/>
            <person name="Pereira M."/>
            <person name="Perotto S."/>
            <person name="Peter M."/>
            <person name="Riley R."/>
            <person name="Sitrit Y."/>
            <person name="Stielow B."/>
            <person name="Szollosi G."/>
            <person name="Zifcakova L."/>
            <person name="Stursova M."/>
            <person name="Spatafora J.W."/>
            <person name="Tedersoo L."/>
            <person name="Vaario L.-M."/>
            <person name="Yamada A."/>
            <person name="Yan M."/>
            <person name="Wang P."/>
            <person name="Xu J."/>
            <person name="Bruns T."/>
            <person name="Baldrian P."/>
            <person name="Vilgalys R."/>
            <person name="Henrissat B."/>
            <person name="Grigoriev I.V."/>
            <person name="Hibbett D."/>
            <person name="Nagy L.G."/>
            <person name="Martin F.M."/>
        </authorList>
    </citation>
    <scope>NUCLEOTIDE SEQUENCE</scope>
    <source>
        <strain evidence="1">P2</strain>
    </source>
</reference>
<gene>
    <name evidence="1" type="ORF">BDM02DRAFT_3061846</name>
</gene>
<accession>A0ACB6Z9M7</accession>
<evidence type="ECO:0000313" key="1">
    <source>
        <dbReference type="EMBL" id="KAF9646053.1"/>
    </source>
</evidence>
<name>A0ACB6Z9M7_THEGA</name>
<evidence type="ECO:0000313" key="2">
    <source>
        <dbReference type="Proteomes" id="UP000886501"/>
    </source>
</evidence>
<dbReference type="Proteomes" id="UP000886501">
    <property type="component" value="Unassembled WGS sequence"/>
</dbReference>
<protein>
    <submittedName>
        <fullName evidence="1">Uncharacterized protein</fullName>
    </submittedName>
</protein>
<organism evidence="1 2">
    <name type="scientific">Thelephora ganbajun</name>
    <name type="common">Ganba fungus</name>
    <dbReference type="NCBI Taxonomy" id="370292"/>
    <lineage>
        <taxon>Eukaryota</taxon>
        <taxon>Fungi</taxon>
        <taxon>Dikarya</taxon>
        <taxon>Basidiomycota</taxon>
        <taxon>Agaricomycotina</taxon>
        <taxon>Agaricomycetes</taxon>
        <taxon>Thelephorales</taxon>
        <taxon>Thelephoraceae</taxon>
        <taxon>Thelephora</taxon>
    </lineage>
</organism>
<feature type="non-terminal residue" evidence="1">
    <location>
        <position position="125"/>
    </location>
</feature>
<comment type="caution">
    <text evidence="1">The sequence shown here is derived from an EMBL/GenBank/DDBJ whole genome shotgun (WGS) entry which is preliminary data.</text>
</comment>